<evidence type="ECO:0000313" key="1">
    <source>
        <dbReference type="EMBL" id="SMD43424.1"/>
    </source>
</evidence>
<sequence length="185" mass="20726">MDRRKSLKILGGTLTGIAGLVIVDWKWQLIDQLTHKGFFTFMEEKLISAIADTIIPEGLPPKVPTPDSKPIGALSTGTDKFLIRLFEHCYEKEQQDMIKALLASLSKKSRTDLGKSFDSASQDERERMLLSLDSSLIEEEKKFFDLIKSQTITGFTTVKEVMADYRGYQVAPGFFNGCIEVPSQA</sequence>
<dbReference type="EMBL" id="LT838813">
    <property type="protein sequence ID" value="SMD43424.1"/>
    <property type="molecule type" value="Genomic_DNA"/>
</dbReference>
<keyword evidence="2" id="KW-1185">Reference proteome</keyword>
<dbReference type="Pfam" id="PF13618">
    <property type="entry name" value="Gluconate_2-dh3"/>
    <property type="match status" value="1"/>
</dbReference>
<dbReference type="Proteomes" id="UP000192333">
    <property type="component" value="Chromosome I"/>
</dbReference>
<proteinExistence type="predicted"/>
<protein>
    <submittedName>
        <fullName evidence="1">Gluconate 2-dehydrogenase subunit 3</fullName>
    </submittedName>
</protein>
<evidence type="ECO:0000313" key="2">
    <source>
        <dbReference type="Proteomes" id="UP000192333"/>
    </source>
</evidence>
<dbReference type="RefSeq" id="WP_084120218.1">
    <property type="nucleotide sequence ID" value="NZ_LT838813.1"/>
</dbReference>
<dbReference type="OrthoDB" id="6385145at2"/>
<name>A0A1W2H3T2_9BACT</name>
<gene>
    <name evidence="1" type="ORF">SAMN00777080_2016</name>
</gene>
<organism evidence="1 2">
    <name type="scientific">Aquiflexum balticum DSM 16537</name>
    <dbReference type="NCBI Taxonomy" id="758820"/>
    <lineage>
        <taxon>Bacteria</taxon>
        <taxon>Pseudomonadati</taxon>
        <taxon>Bacteroidota</taxon>
        <taxon>Cytophagia</taxon>
        <taxon>Cytophagales</taxon>
        <taxon>Cyclobacteriaceae</taxon>
        <taxon>Aquiflexum</taxon>
    </lineage>
</organism>
<dbReference type="AlphaFoldDB" id="A0A1W2H3T2"/>
<dbReference type="STRING" id="758820.SAMN00777080_2016"/>
<dbReference type="InterPro" id="IPR027056">
    <property type="entry name" value="Gluconate_2DH_su3"/>
</dbReference>
<reference evidence="2" key="1">
    <citation type="submission" date="2017-04" db="EMBL/GenBank/DDBJ databases">
        <authorList>
            <person name="Varghese N."/>
            <person name="Submissions S."/>
        </authorList>
    </citation>
    <scope>NUCLEOTIDE SEQUENCE [LARGE SCALE GENOMIC DNA]</scope>
    <source>
        <strain evidence="2">DSM 16537</strain>
    </source>
</reference>
<accession>A0A1W2H3T2</accession>